<gene>
    <name evidence="4" type="ORF">PDIGIT_LOCUS10807</name>
</gene>
<feature type="transmembrane region" description="Helical" evidence="2">
    <location>
        <begin position="277"/>
        <end position="294"/>
    </location>
</feature>
<keyword evidence="2" id="KW-1133">Transmembrane helix</keyword>
<evidence type="ECO:0000259" key="3">
    <source>
        <dbReference type="Pfam" id="PF20237"/>
    </source>
</evidence>
<dbReference type="InterPro" id="IPR046529">
    <property type="entry name" value="DUF6594"/>
</dbReference>
<keyword evidence="1" id="KW-0175">Coiled coil</keyword>
<dbReference type="AlphaFoldDB" id="A0A9W4UNX0"/>
<organism evidence="4 5">
    <name type="scientific">Periconia digitata</name>
    <dbReference type="NCBI Taxonomy" id="1303443"/>
    <lineage>
        <taxon>Eukaryota</taxon>
        <taxon>Fungi</taxon>
        <taxon>Dikarya</taxon>
        <taxon>Ascomycota</taxon>
        <taxon>Pezizomycotina</taxon>
        <taxon>Dothideomycetes</taxon>
        <taxon>Pleosporomycetidae</taxon>
        <taxon>Pleosporales</taxon>
        <taxon>Massarineae</taxon>
        <taxon>Periconiaceae</taxon>
        <taxon>Periconia</taxon>
    </lineage>
</organism>
<feature type="transmembrane region" description="Helical" evidence="2">
    <location>
        <begin position="252"/>
        <end position="270"/>
    </location>
</feature>
<evidence type="ECO:0000256" key="1">
    <source>
        <dbReference type="SAM" id="Coils"/>
    </source>
</evidence>
<keyword evidence="2" id="KW-0472">Membrane</keyword>
<accession>A0A9W4UNX0</accession>
<reference evidence="4" key="1">
    <citation type="submission" date="2023-01" db="EMBL/GenBank/DDBJ databases">
        <authorList>
            <person name="Van Ghelder C."/>
            <person name="Rancurel C."/>
        </authorList>
    </citation>
    <scope>NUCLEOTIDE SEQUENCE</scope>
    <source>
        <strain evidence="4">CNCM I-4278</strain>
    </source>
</reference>
<feature type="coiled-coil region" evidence="1">
    <location>
        <begin position="47"/>
        <end position="74"/>
    </location>
</feature>
<dbReference type="EMBL" id="CAOQHR010000007">
    <property type="protein sequence ID" value="CAI6337693.1"/>
    <property type="molecule type" value="Genomic_DNA"/>
</dbReference>
<dbReference type="Proteomes" id="UP001152607">
    <property type="component" value="Unassembled WGS sequence"/>
</dbReference>
<keyword evidence="2" id="KW-0812">Transmembrane</keyword>
<keyword evidence="5" id="KW-1185">Reference proteome</keyword>
<evidence type="ECO:0000313" key="5">
    <source>
        <dbReference type="Proteomes" id="UP001152607"/>
    </source>
</evidence>
<protein>
    <recommendedName>
        <fullName evidence="3">DUF6594 domain-containing protein</fullName>
    </recommendedName>
</protein>
<dbReference type="PANTHER" id="PTHR34502:SF5">
    <property type="entry name" value="DUF6594 DOMAIN-CONTAINING PROTEIN"/>
    <property type="match status" value="1"/>
</dbReference>
<comment type="caution">
    <text evidence="4">The sequence shown here is derived from an EMBL/GenBank/DDBJ whole genome shotgun (WGS) entry which is preliminary data.</text>
</comment>
<dbReference type="Pfam" id="PF20237">
    <property type="entry name" value="DUF6594"/>
    <property type="match status" value="1"/>
</dbReference>
<sequence length="304" mass="34638">MSSTHSQSHVKKIEDYRAGYPRYTALLSAHVPFFLCRRFNRIRARVLLLKQNKLSELEEQLDQIDRDERRLLLLGSNRLDTNADRLSTLAEIDSSLADYGTLKCNISSICQIFAKIWRIPDEFVDRSHRMLSLDVAEARDIESLQNWLNGTGCITREETAYLSQSRELVRLAPSKDFALSRLEIWVEDALIRFYSKFRKSPQFDLSVDPNVYLYSGSLIKQVARALLLCLITFLLLMPVVICNITGSTSVRIFVIMISTILYLSILFSLTKSRTMELVLAGATYATVLIVFVSGQDDQPLLKAA</sequence>
<evidence type="ECO:0000313" key="4">
    <source>
        <dbReference type="EMBL" id="CAI6337693.1"/>
    </source>
</evidence>
<evidence type="ECO:0000256" key="2">
    <source>
        <dbReference type="SAM" id="Phobius"/>
    </source>
</evidence>
<dbReference type="OrthoDB" id="5341582at2759"/>
<proteinExistence type="predicted"/>
<dbReference type="PANTHER" id="PTHR34502">
    <property type="entry name" value="DUF6594 DOMAIN-CONTAINING PROTEIN-RELATED"/>
    <property type="match status" value="1"/>
</dbReference>
<feature type="domain" description="DUF6594" evidence="3">
    <location>
        <begin position="20"/>
        <end position="288"/>
    </location>
</feature>
<feature type="transmembrane region" description="Helical" evidence="2">
    <location>
        <begin position="225"/>
        <end position="246"/>
    </location>
</feature>
<name>A0A9W4UNX0_9PLEO</name>